<evidence type="ECO:0000256" key="1">
    <source>
        <dbReference type="SAM" id="MobiDB-lite"/>
    </source>
</evidence>
<keyword evidence="3" id="KW-1185">Reference proteome</keyword>
<protein>
    <submittedName>
        <fullName evidence="2">Uncharacterized protein</fullName>
    </submittedName>
</protein>
<comment type="caution">
    <text evidence="2">The sequence shown here is derived from an EMBL/GenBank/DDBJ whole genome shotgun (WGS) entry which is preliminary data.</text>
</comment>
<accession>A0AAU9V4Q1</accession>
<feature type="region of interest" description="Disordered" evidence="1">
    <location>
        <begin position="1"/>
        <end position="20"/>
    </location>
</feature>
<evidence type="ECO:0000313" key="2">
    <source>
        <dbReference type="EMBL" id="CAH2105138.1"/>
    </source>
</evidence>
<proteinExistence type="predicted"/>
<dbReference type="AlphaFoldDB" id="A0AAU9V4Q1"/>
<dbReference type="Proteomes" id="UP001153954">
    <property type="component" value="Unassembled WGS sequence"/>
</dbReference>
<organism evidence="2 3">
    <name type="scientific">Euphydryas editha</name>
    <name type="common">Edith's checkerspot</name>
    <dbReference type="NCBI Taxonomy" id="104508"/>
    <lineage>
        <taxon>Eukaryota</taxon>
        <taxon>Metazoa</taxon>
        <taxon>Ecdysozoa</taxon>
        <taxon>Arthropoda</taxon>
        <taxon>Hexapoda</taxon>
        <taxon>Insecta</taxon>
        <taxon>Pterygota</taxon>
        <taxon>Neoptera</taxon>
        <taxon>Endopterygota</taxon>
        <taxon>Lepidoptera</taxon>
        <taxon>Glossata</taxon>
        <taxon>Ditrysia</taxon>
        <taxon>Papilionoidea</taxon>
        <taxon>Nymphalidae</taxon>
        <taxon>Nymphalinae</taxon>
        <taxon>Euphydryas</taxon>
    </lineage>
</organism>
<sequence length="231" mass="26722">MNDSLKKENSNKEREIRRLNKDIQHYEQTITSLRNELSISNFRTPDVPKKDAEVMADICFSNKHECNEEPVKESESAAQEHPMYQEHIHQLEHSVKSTSDFRSLRQMNVALREELRAMQRVCAALDEQCRLAALRAQFKDDVIHEMRRQLKQAKSKLKEVSESKSVNAQKGLHHDIKHKSSASYDSLTIACVQQQPRRNGRVRPDMDMNINWDNNNVMYDGSGDDASSKAE</sequence>
<gene>
    <name evidence="2" type="ORF">EEDITHA_LOCUS19443</name>
</gene>
<reference evidence="2" key="1">
    <citation type="submission" date="2022-03" db="EMBL/GenBank/DDBJ databases">
        <authorList>
            <person name="Tunstrom K."/>
        </authorList>
    </citation>
    <scope>NUCLEOTIDE SEQUENCE</scope>
</reference>
<feature type="region of interest" description="Disordered" evidence="1">
    <location>
        <begin position="154"/>
        <end position="179"/>
    </location>
</feature>
<name>A0AAU9V4Q1_EUPED</name>
<evidence type="ECO:0000313" key="3">
    <source>
        <dbReference type="Proteomes" id="UP001153954"/>
    </source>
</evidence>
<dbReference type="EMBL" id="CAKOGL010000027">
    <property type="protein sequence ID" value="CAH2105138.1"/>
    <property type="molecule type" value="Genomic_DNA"/>
</dbReference>